<reference evidence="2" key="1">
    <citation type="journal article" date="2021" name="Mol. Ecol. Resour.">
        <title>Apolygus lucorum genome provides insights into omnivorousness and mesophyll feeding.</title>
        <authorList>
            <person name="Liu Y."/>
            <person name="Liu H."/>
            <person name="Wang H."/>
            <person name="Huang T."/>
            <person name="Liu B."/>
            <person name="Yang B."/>
            <person name="Yin L."/>
            <person name="Li B."/>
            <person name="Zhang Y."/>
            <person name="Zhang S."/>
            <person name="Jiang F."/>
            <person name="Zhang X."/>
            <person name="Ren Y."/>
            <person name="Wang B."/>
            <person name="Wang S."/>
            <person name="Lu Y."/>
            <person name="Wu K."/>
            <person name="Fan W."/>
            <person name="Wang G."/>
        </authorList>
    </citation>
    <scope>NUCLEOTIDE SEQUENCE</scope>
    <source>
        <strain evidence="2">12Hb</strain>
    </source>
</reference>
<dbReference type="EMBL" id="WIXP02000005">
    <property type="protein sequence ID" value="KAF6211162.1"/>
    <property type="molecule type" value="Genomic_DNA"/>
</dbReference>
<protein>
    <submittedName>
        <fullName evidence="2">Uncharacterized protein</fullName>
    </submittedName>
</protein>
<evidence type="ECO:0000313" key="3">
    <source>
        <dbReference type="Proteomes" id="UP000466442"/>
    </source>
</evidence>
<evidence type="ECO:0000313" key="2">
    <source>
        <dbReference type="EMBL" id="KAF6211162.1"/>
    </source>
</evidence>
<proteinExistence type="predicted"/>
<gene>
    <name evidence="2" type="ORF">GE061_014277</name>
</gene>
<name>A0A8S9XQ35_APOLU</name>
<evidence type="ECO:0000256" key="1">
    <source>
        <dbReference type="SAM" id="MobiDB-lite"/>
    </source>
</evidence>
<dbReference type="OrthoDB" id="7458733at2759"/>
<dbReference type="Proteomes" id="UP000466442">
    <property type="component" value="Linkage Group LG5"/>
</dbReference>
<feature type="compositionally biased region" description="Low complexity" evidence="1">
    <location>
        <begin position="38"/>
        <end position="47"/>
    </location>
</feature>
<accession>A0A8S9XQ35</accession>
<feature type="region of interest" description="Disordered" evidence="1">
    <location>
        <begin position="29"/>
        <end position="98"/>
    </location>
</feature>
<comment type="caution">
    <text evidence="2">The sequence shown here is derived from an EMBL/GenBank/DDBJ whole genome shotgun (WGS) entry which is preliminary data.</text>
</comment>
<dbReference type="AlphaFoldDB" id="A0A8S9XQ35"/>
<sequence>MAHWKEKQPRGDGKEKCLAANARENVIGATWLQTNAPSSSVASSDGDSSSEEDDDDSSKRHEDSSSSDGSISSDEGEDLAQGLSPSEESSDEDTDISGQPVIERYIQPPRWSQTKPDFVTFNSVAEYEALAVGVEMVVQKLLAEHPYNTVGNLLRFYKAYKSSGEPLTTFFKKHNATLTQGQHTCVGLGLKLLARLNSLYPNLAGKFFIASSEEAIEEIPLYLARPPWDPHDVTEKEHVLVACRIRVGKREGVFLLDPGYHVARVITVMSDSSYPHTGWFRHTEETWVKRDYCYRFPESTSDYVLWEIKETRPNKTPQVTVNAVFVGSHYHSAIAVTEKRNFVYIYRSLLARNTKGEVTSGVHFPIAHLSSDPSVNVIYTNSKGVKTRGRIPFKAVFCQELTVEQKDMLHSVEEELGDIDLMETLKKTCELLGDMQFVDSLRLINCSINIVGT</sequence>
<organism evidence="2 3">
    <name type="scientific">Apolygus lucorum</name>
    <name type="common">Small green plant bug</name>
    <name type="synonym">Lygocoris lucorum</name>
    <dbReference type="NCBI Taxonomy" id="248454"/>
    <lineage>
        <taxon>Eukaryota</taxon>
        <taxon>Metazoa</taxon>
        <taxon>Ecdysozoa</taxon>
        <taxon>Arthropoda</taxon>
        <taxon>Hexapoda</taxon>
        <taxon>Insecta</taxon>
        <taxon>Pterygota</taxon>
        <taxon>Neoptera</taxon>
        <taxon>Paraneoptera</taxon>
        <taxon>Hemiptera</taxon>
        <taxon>Heteroptera</taxon>
        <taxon>Panheteroptera</taxon>
        <taxon>Cimicomorpha</taxon>
        <taxon>Miridae</taxon>
        <taxon>Mirini</taxon>
        <taxon>Apolygus</taxon>
    </lineage>
</organism>
<keyword evidence="3" id="KW-1185">Reference proteome</keyword>